<reference evidence="1 2" key="1">
    <citation type="submission" date="2020-07" db="EMBL/GenBank/DDBJ databases">
        <title>Taxonomic proposal: Crassvirales, a new order of highly abundant and diverse bacterial viruses.</title>
        <authorList>
            <person name="Shkoporov A.N."/>
            <person name="Stockdale S.R."/>
            <person name="Guerin E."/>
            <person name="Ross R.P."/>
            <person name="Hill C."/>
        </authorList>
    </citation>
    <scope>NUCLEOTIDE SEQUENCE [LARGE SCALE GENOMIC DNA]</scope>
</reference>
<evidence type="ECO:0000313" key="2">
    <source>
        <dbReference type="Proteomes" id="UP000594028"/>
    </source>
</evidence>
<dbReference type="KEGG" id="vg:65131805"/>
<sequence>MGFPRMDVMSKPTNPINTLMVIDITIDNCGKSATYTIPEGLSITYAGSIVLSTDKEGLIIEIEAMKNSAESIINSIDELKLILEKSNKLLSELNPAFKEKQEVDVRFTNIEKSIDEMKETFNKFFKCLAS</sequence>
<organism evidence="1 2">
    <name type="scientific">uncultured phage cr130_1</name>
    <dbReference type="NCBI Taxonomy" id="2772092"/>
    <lineage>
        <taxon>Viruses</taxon>
        <taxon>Duplodnaviria</taxon>
        <taxon>Heunggongvirae</taxon>
        <taxon>Uroviricota</taxon>
        <taxon>Caudoviricetes</taxon>
        <taxon>Crassvirales</taxon>
        <taxon>Suoliviridae</taxon>
        <taxon>Oafivirinae</taxon>
        <taxon>Chuhaivirus</taxon>
        <taxon>Chuhaivirus simiae</taxon>
    </lineage>
</organism>
<evidence type="ECO:0000313" key="1">
    <source>
        <dbReference type="EMBL" id="QOR57652.1"/>
    </source>
</evidence>
<dbReference type="GeneID" id="65131805"/>
<name>A0A7M1RUZ5_9CAUD</name>
<dbReference type="RefSeq" id="YP_010113292.1">
    <property type="nucleotide sequence ID" value="NC_055901.1"/>
</dbReference>
<dbReference type="EMBL" id="MT774408">
    <property type="protein sequence ID" value="QOR57652.1"/>
    <property type="molecule type" value="Genomic_DNA"/>
</dbReference>
<dbReference type="Proteomes" id="UP000594028">
    <property type="component" value="Segment"/>
</dbReference>
<proteinExistence type="predicted"/>
<protein>
    <submittedName>
        <fullName evidence="1">Uncharacterized protein</fullName>
    </submittedName>
</protein>
<keyword evidence="2" id="KW-1185">Reference proteome</keyword>
<accession>A0A7M1RUZ5</accession>